<dbReference type="Proteomes" id="UP000664032">
    <property type="component" value="Unassembled WGS sequence"/>
</dbReference>
<organism evidence="1 2">
    <name type="scientific">Psilocybe cubensis</name>
    <name type="common">Psychedelic mushroom</name>
    <name type="synonym">Stropharia cubensis</name>
    <dbReference type="NCBI Taxonomy" id="181762"/>
    <lineage>
        <taxon>Eukaryota</taxon>
        <taxon>Fungi</taxon>
        <taxon>Dikarya</taxon>
        <taxon>Basidiomycota</taxon>
        <taxon>Agaricomycotina</taxon>
        <taxon>Agaricomycetes</taxon>
        <taxon>Agaricomycetidae</taxon>
        <taxon>Agaricales</taxon>
        <taxon>Agaricineae</taxon>
        <taxon>Strophariaceae</taxon>
        <taxon>Psilocybe</taxon>
    </lineage>
</organism>
<protein>
    <submittedName>
        <fullName evidence="1">Uncharacterized protein</fullName>
    </submittedName>
</protein>
<evidence type="ECO:0000313" key="1">
    <source>
        <dbReference type="EMBL" id="KAH9486052.1"/>
    </source>
</evidence>
<reference evidence="1" key="1">
    <citation type="submission" date="2021-10" db="EMBL/GenBank/DDBJ databases">
        <title>Psilocybe cubensis genome.</title>
        <authorList>
            <person name="Mckernan K.J."/>
            <person name="Crawford S."/>
            <person name="Trippe A."/>
            <person name="Kane L.T."/>
            <person name="Mclaughlin S."/>
        </authorList>
    </citation>
    <scope>NUCLEOTIDE SEQUENCE</scope>
    <source>
        <strain evidence="1">MGC-MH-2018</strain>
    </source>
</reference>
<evidence type="ECO:0000313" key="2">
    <source>
        <dbReference type="Proteomes" id="UP000664032"/>
    </source>
</evidence>
<sequence>MPAGTFVSISSSTGTISLPKTALVADLGVSVSLSPGFDDTITLTVFRGPNDLIDTYAWLSLQAGILTTQDVNPGAIPISKFFLLGALNVVFNDEATTNFKHACPAANQNRELTNLINAQNKAETVQADTTIIQNTNVTGSATGWWFRDAMGDGNVFPRTFNFSHSPDIQPVGTAPRSDAQQILGGANANVDWSDANNVSIQQGAPNYIYLRGNCTSGNNYSVQTRLFCVPSALVLYPPTYSQFSVTDFDSDNNPVVAVRNITSTSTNSFNVVDTAFDLLNPQPPPPGSDHFCLIAEARHPTPENPDPQWPHEVTGSYSSASGFSTWIGSTPTVTWRNVSYQPGGAQIICTSIVTIPPGLYSTSTEWILEAEAQNAPVGSACDEALKLFYGAGRLTGNGPTIPGVDIGFQETTITAPNMPVEDGMTFKLSIFTMQTPNLFPTGPNFAITSRQPCTLPPEADDWKYMVGSYHPGVENKGDGKKTHVGYLGHRFKYPGENPSPHARKKHNATDLSTDDIEPVTVYSIGSDCWNIT</sequence>
<keyword evidence="2" id="KW-1185">Reference proteome</keyword>
<dbReference type="EMBL" id="JAFIQS020000001">
    <property type="protein sequence ID" value="KAH9486052.1"/>
    <property type="molecule type" value="Genomic_DNA"/>
</dbReference>
<gene>
    <name evidence="1" type="ORF">JR316_0000116</name>
</gene>
<comment type="caution">
    <text evidence="1">The sequence shown here is derived from an EMBL/GenBank/DDBJ whole genome shotgun (WGS) entry which is preliminary data.</text>
</comment>
<proteinExistence type="predicted"/>
<name>A0ACB8HEH4_PSICU</name>
<accession>A0ACB8HEH4</accession>